<proteinExistence type="predicted"/>
<keyword evidence="5" id="KW-1185">Reference proteome</keyword>
<dbReference type="EMBL" id="FTOG01000005">
    <property type="protein sequence ID" value="SIS81478.1"/>
    <property type="molecule type" value="Genomic_DNA"/>
</dbReference>
<dbReference type="STRING" id="453582.SAMN05421580_105135"/>
<gene>
    <name evidence="4" type="ORF">SAMN05421580_105135</name>
</gene>
<evidence type="ECO:0000256" key="2">
    <source>
        <dbReference type="ARBA" id="ARBA00022692"/>
    </source>
</evidence>
<evidence type="ECO:0000313" key="5">
    <source>
        <dbReference type="Proteomes" id="UP000186221"/>
    </source>
</evidence>
<dbReference type="InterPro" id="IPR029044">
    <property type="entry name" value="Nucleotide-diphossugar_trans"/>
</dbReference>
<sequence>MTPKPPMRALAILTVKNEAAFLLEWLAHHRAVGFTDFLVFSNDCTDGTDAMLERLQALGLITHVPNPGPWAEGPQWAALKAADKHSLKAQADWVLFCDIDEFVNIHVGDGTLSALLNALPEATAVALTWRMFGNCGVVDYADRLVTEQFPRAAPAGMIWPWRAGLMKTLFRNDGTYRKLGVHRPRAPNESKLAHARWFDGAGRELPELYRKSRLFTPLGENPYGLVQLNHYALGAMQSYVLKCDRGRANREASTFDISYWVERNFCTEEDRSIARYAPAVAEGLAELRTDAELDRLHRAGVAWRQARFMELMAEEPYRALFGRLMLTPPSRPLPPPLAARMRALGLAAAQAQSDSAPKS</sequence>
<evidence type="ECO:0000313" key="4">
    <source>
        <dbReference type="EMBL" id="SIS81478.1"/>
    </source>
</evidence>
<name>A0A1N7M5W2_9RHOB</name>
<dbReference type="Pfam" id="PF13704">
    <property type="entry name" value="Glyco_tranf_2_4"/>
    <property type="match status" value="1"/>
</dbReference>
<dbReference type="PANTHER" id="PTHR21461">
    <property type="entry name" value="GLYCOSYLTRANSFERASE FAMILY 92 PROTEIN"/>
    <property type="match status" value="1"/>
</dbReference>
<dbReference type="GO" id="GO:0016757">
    <property type="term" value="F:glycosyltransferase activity"/>
    <property type="evidence" value="ECO:0007669"/>
    <property type="project" value="TreeGrafter"/>
</dbReference>
<dbReference type="Proteomes" id="UP000186221">
    <property type="component" value="Unassembled WGS sequence"/>
</dbReference>
<keyword evidence="2" id="KW-0812">Transmembrane</keyword>
<dbReference type="AlphaFoldDB" id="A0A1N7M5W2"/>
<evidence type="ECO:0000256" key="1">
    <source>
        <dbReference type="ARBA" id="ARBA00004167"/>
    </source>
</evidence>
<dbReference type="SUPFAM" id="SSF53448">
    <property type="entry name" value="Nucleotide-diphospho-sugar transferases"/>
    <property type="match status" value="1"/>
</dbReference>
<keyword evidence="3" id="KW-1133">Transmembrane helix</keyword>
<reference evidence="5" key="1">
    <citation type="submission" date="2017-01" db="EMBL/GenBank/DDBJ databases">
        <authorList>
            <person name="Varghese N."/>
            <person name="Submissions S."/>
        </authorList>
    </citation>
    <scope>NUCLEOTIDE SEQUENCE [LARGE SCALE GENOMIC DNA]</scope>
    <source>
        <strain evidence="5">DSM 19945</strain>
    </source>
</reference>
<protein>
    <submittedName>
        <fullName evidence="4">Glycosyl transferase family 2</fullName>
    </submittedName>
</protein>
<dbReference type="GO" id="GO:0016020">
    <property type="term" value="C:membrane"/>
    <property type="evidence" value="ECO:0007669"/>
    <property type="project" value="UniProtKB-SubCell"/>
</dbReference>
<accession>A0A1N7M5W2</accession>
<keyword evidence="3" id="KW-0472">Membrane</keyword>
<dbReference type="GO" id="GO:0005737">
    <property type="term" value="C:cytoplasm"/>
    <property type="evidence" value="ECO:0007669"/>
    <property type="project" value="TreeGrafter"/>
</dbReference>
<dbReference type="PANTHER" id="PTHR21461:SF69">
    <property type="entry name" value="GLYCOSYLTRANSFERASE FAMILY 92 PROTEIN"/>
    <property type="match status" value="1"/>
</dbReference>
<dbReference type="CDD" id="cd00761">
    <property type="entry name" value="Glyco_tranf_GTA_type"/>
    <property type="match status" value="1"/>
</dbReference>
<keyword evidence="4" id="KW-0808">Transferase</keyword>
<organism evidence="4 5">
    <name type="scientific">Rhodobacter aestuarii</name>
    <dbReference type="NCBI Taxonomy" id="453582"/>
    <lineage>
        <taxon>Bacteria</taxon>
        <taxon>Pseudomonadati</taxon>
        <taxon>Pseudomonadota</taxon>
        <taxon>Alphaproteobacteria</taxon>
        <taxon>Rhodobacterales</taxon>
        <taxon>Rhodobacter group</taxon>
        <taxon>Rhodobacter</taxon>
    </lineage>
</organism>
<comment type="subcellular location">
    <subcellularLocation>
        <location evidence="1">Membrane</location>
        <topology evidence="1">Single-pass membrane protein</topology>
    </subcellularLocation>
</comment>
<evidence type="ECO:0000256" key="3">
    <source>
        <dbReference type="ARBA" id="ARBA00022989"/>
    </source>
</evidence>